<dbReference type="Pfam" id="PF03007">
    <property type="entry name" value="WS_DGAT_cat"/>
    <property type="match status" value="1"/>
</dbReference>
<feature type="domain" description="O-acyltransferase WSD1 C-terminal" evidence="13">
    <location>
        <begin position="293"/>
        <end position="430"/>
    </location>
</feature>
<dbReference type="InterPro" id="IPR023213">
    <property type="entry name" value="CAT-like_dom_sf"/>
</dbReference>
<evidence type="ECO:0000313" key="15">
    <source>
        <dbReference type="Proteomes" id="UP001500506"/>
    </source>
</evidence>
<evidence type="ECO:0000256" key="1">
    <source>
        <dbReference type="ARBA" id="ARBA00004771"/>
    </source>
</evidence>
<dbReference type="SUPFAM" id="SSF52777">
    <property type="entry name" value="CoA-dependent acyltransferases"/>
    <property type="match status" value="2"/>
</dbReference>
<reference evidence="14 15" key="1">
    <citation type="journal article" date="2019" name="Int. J. Syst. Evol. Microbiol.">
        <title>The Global Catalogue of Microorganisms (GCM) 10K type strain sequencing project: providing services to taxonomists for standard genome sequencing and annotation.</title>
        <authorList>
            <consortium name="The Broad Institute Genomics Platform"/>
            <consortium name="The Broad Institute Genome Sequencing Center for Infectious Disease"/>
            <person name="Wu L."/>
            <person name="Ma J."/>
        </authorList>
    </citation>
    <scope>NUCLEOTIDE SEQUENCE [LARGE SCALE GENOMIC DNA]</scope>
    <source>
        <strain evidence="14 15">JCM 14319</strain>
    </source>
</reference>
<feature type="domain" description="O-acyltransferase WSD1-like N-terminal" evidence="12">
    <location>
        <begin position="12"/>
        <end position="254"/>
    </location>
</feature>
<feature type="compositionally biased region" description="Polar residues" evidence="11">
    <location>
        <begin position="178"/>
        <end position="192"/>
    </location>
</feature>
<evidence type="ECO:0000313" key="14">
    <source>
        <dbReference type="EMBL" id="GAA1757351.1"/>
    </source>
</evidence>
<evidence type="ECO:0000256" key="9">
    <source>
        <dbReference type="ARBA" id="ARBA00023315"/>
    </source>
</evidence>
<name>A0ABN2KIP4_9MICO</name>
<accession>A0ABN2KIP4</accession>
<keyword evidence="15" id="KW-1185">Reference proteome</keyword>
<dbReference type="RefSeq" id="WP_232499032.1">
    <property type="nucleotide sequence ID" value="NZ_BAAANH010000003.1"/>
</dbReference>
<comment type="pathway">
    <text evidence="1">Glycerolipid metabolism; triacylglycerol biosynthesis.</text>
</comment>
<evidence type="ECO:0000256" key="5">
    <source>
        <dbReference type="ARBA" id="ARBA00022516"/>
    </source>
</evidence>
<keyword evidence="7" id="KW-0319">Glycerol metabolism</keyword>
<keyword evidence="9" id="KW-0012">Acyltransferase</keyword>
<dbReference type="PANTHER" id="PTHR31650:SF1">
    <property type="entry name" value="WAX ESTER SYNTHASE_DIACYLGLYCEROL ACYLTRANSFERASE 4-RELATED"/>
    <property type="match status" value="1"/>
</dbReference>
<evidence type="ECO:0000256" key="6">
    <source>
        <dbReference type="ARBA" id="ARBA00022679"/>
    </source>
</evidence>
<sequence length="434" mass="45595">MTSAAGVRFERLSTADAANIAIDAPDQVNAFLMAGVLAPGGAVAADGSVDLDALRSAIAERLPRLTRLRERVRHDGRLLVWEPVSPDLAHHVRVAEPVAGIAGLESLCARLIVTPLPPDRPLWELIVVPGVAPARAGIVLRIHHAIADGYGAVRLAEVLFDAADASNASAVSAASVNRSTNTREQSSSRRSPFTAQVRMLASGLRRTATMLVRRAPRTILLGRISPRRGIGFAEVDLGALAAGARTVGATVNDALLVAVATAVTAALGARGEPVPAALSTSVPVALAHRDDSGNAVGVMLVDLPTRETDVGRRLRHVAGLTSVAKQDARSRGTFELTRTRFGARLFMRLARHQRLIVMFVSNVPGPRHPLALAGARLERLWPVTAIQGNVRLGVTAISYDGVLRCAVHCDADALDAAALAADLHHELAGIAALV</sequence>
<evidence type="ECO:0000256" key="3">
    <source>
        <dbReference type="ARBA" id="ARBA00009587"/>
    </source>
</evidence>
<dbReference type="InterPro" id="IPR004255">
    <property type="entry name" value="O-acyltransferase_WSD1_N"/>
</dbReference>
<evidence type="ECO:0000259" key="13">
    <source>
        <dbReference type="Pfam" id="PF06974"/>
    </source>
</evidence>
<evidence type="ECO:0000256" key="10">
    <source>
        <dbReference type="ARBA" id="ARBA00048109"/>
    </source>
</evidence>
<proteinExistence type="inferred from homology"/>
<keyword evidence="5" id="KW-0444">Lipid biosynthesis</keyword>
<evidence type="ECO:0000256" key="2">
    <source>
        <dbReference type="ARBA" id="ARBA00005189"/>
    </source>
</evidence>
<comment type="similarity">
    <text evidence="3">Belongs to the long-chain O-acyltransferase family.</text>
</comment>
<comment type="caution">
    <text evidence="14">The sequence shown here is derived from an EMBL/GenBank/DDBJ whole genome shotgun (WGS) entry which is preliminary data.</text>
</comment>
<keyword evidence="6" id="KW-0808">Transferase</keyword>
<organism evidence="14 15">
    <name type="scientific">Agromyces humatus</name>
    <dbReference type="NCBI Taxonomy" id="279573"/>
    <lineage>
        <taxon>Bacteria</taxon>
        <taxon>Bacillati</taxon>
        <taxon>Actinomycetota</taxon>
        <taxon>Actinomycetes</taxon>
        <taxon>Micrococcales</taxon>
        <taxon>Microbacteriaceae</taxon>
        <taxon>Agromyces</taxon>
    </lineage>
</organism>
<protein>
    <recommendedName>
        <fullName evidence="4">diacylglycerol O-acyltransferase</fullName>
        <ecNumber evidence="4">2.3.1.20</ecNumber>
    </recommendedName>
</protein>
<evidence type="ECO:0000256" key="7">
    <source>
        <dbReference type="ARBA" id="ARBA00022798"/>
    </source>
</evidence>
<evidence type="ECO:0000259" key="12">
    <source>
        <dbReference type="Pfam" id="PF03007"/>
    </source>
</evidence>
<evidence type="ECO:0000256" key="11">
    <source>
        <dbReference type="SAM" id="MobiDB-lite"/>
    </source>
</evidence>
<evidence type="ECO:0000256" key="4">
    <source>
        <dbReference type="ARBA" id="ARBA00013244"/>
    </source>
</evidence>
<gene>
    <name evidence="14" type="ORF">GCM10009747_14910</name>
</gene>
<keyword evidence="8" id="KW-0443">Lipid metabolism</keyword>
<dbReference type="EC" id="2.3.1.20" evidence="4"/>
<dbReference type="Proteomes" id="UP001500506">
    <property type="component" value="Unassembled WGS sequence"/>
</dbReference>
<feature type="region of interest" description="Disordered" evidence="11">
    <location>
        <begin position="171"/>
        <end position="192"/>
    </location>
</feature>
<dbReference type="Pfam" id="PF06974">
    <property type="entry name" value="WS_DGAT_C"/>
    <property type="match status" value="1"/>
</dbReference>
<comment type="catalytic activity">
    <reaction evidence="10">
        <text>an acyl-CoA + a 1,2-diacyl-sn-glycerol = a triacyl-sn-glycerol + CoA</text>
        <dbReference type="Rhea" id="RHEA:10868"/>
        <dbReference type="ChEBI" id="CHEBI:17815"/>
        <dbReference type="ChEBI" id="CHEBI:57287"/>
        <dbReference type="ChEBI" id="CHEBI:58342"/>
        <dbReference type="ChEBI" id="CHEBI:64615"/>
        <dbReference type="EC" id="2.3.1.20"/>
    </reaction>
</comment>
<dbReference type="InterPro" id="IPR009721">
    <property type="entry name" value="O-acyltransferase_WSD1_C"/>
</dbReference>
<evidence type="ECO:0000256" key="8">
    <source>
        <dbReference type="ARBA" id="ARBA00023098"/>
    </source>
</evidence>
<dbReference type="PANTHER" id="PTHR31650">
    <property type="entry name" value="O-ACYLTRANSFERASE (WSD1-LIKE) FAMILY PROTEIN"/>
    <property type="match status" value="1"/>
</dbReference>
<dbReference type="EMBL" id="BAAANH010000003">
    <property type="protein sequence ID" value="GAA1757351.1"/>
    <property type="molecule type" value="Genomic_DNA"/>
</dbReference>
<dbReference type="Gene3D" id="3.30.559.10">
    <property type="entry name" value="Chloramphenicol acetyltransferase-like domain"/>
    <property type="match status" value="1"/>
</dbReference>
<dbReference type="InterPro" id="IPR045034">
    <property type="entry name" value="O-acyltransferase_WSD1-like"/>
</dbReference>
<comment type="pathway">
    <text evidence="2">Lipid metabolism.</text>
</comment>